<sequence length="187" mass="21357">MNVVKLPCLHLVHEDCLLEWLHSSIICPMCREEPSTAYAAALHLMTMLHHHVKLLEEEKMLVPVRVLFFSRSNVWCGSREVLERFDEFGWQPFVEPAETFEFFTVSGIFRRANVDTSLHEGHLGPQSLVQRNARFDVCVKCGLTHLLASYIRAEKASTKACAGVKNYVLNKPIAVQQWARHPSTRGD</sequence>
<proteinExistence type="predicted"/>
<evidence type="ECO:0000313" key="2">
    <source>
        <dbReference type="Proteomes" id="UP001163321"/>
    </source>
</evidence>
<gene>
    <name evidence="1" type="ORF">PsorP6_009924</name>
</gene>
<comment type="caution">
    <text evidence="1">The sequence shown here is derived from an EMBL/GenBank/DDBJ whole genome shotgun (WGS) entry which is preliminary data.</text>
</comment>
<protein>
    <submittedName>
        <fullName evidence="1">Uncharacterized protein</fullName>
    </submittedName>
</protein>
<accession>A0ACC0VXW9</accession>
<name>A0ACC0VXW9_9STRA</name>
<reference evidence="1 2" key="1">
    <citation type="journal article" date="2022" name="bioRxiv">
        <title>The genome of the oomycete Peronosclerospora sorghi, a cosmopolitan pathogen of maize and sorghum, is inflated with dispersed pseudogenes.</title>
        <authorList>
            <person name="Fletcher K."/>
            <person name="Martin F."/>
            <person name="Isakeit T."/>
            <person name="Cavanaugh K."/>
            <person name="Magill C."/>
            <person name="Michelmore R."/>
        </authorList>
    </citation>
    <scope>NUCLEOTIDE SEQUENCE [LARGE SCALE GENOMIC DNA]</scope>
    <source>
        <strain evidence="1">P6</strain>
    </source>
</reference>
<keyword evidence="2" id="KW-1185">Reference proteome</keyword>
<dbReference type="Proteomes" id="UP001163321">
    <property type="component" value="Chromosome 6"/>
</dbReference>
<organism evidence="1 2">
    <name type="scientific">Peronosclerospora sorghi</name>
    <dbReference type="NCBI Taxonomy" id="230839"/>
    <lineage>
        <taxon>Eukaryota</taxon>
        <taxon>Sar</taxon>
        <taxon>Stramenopiles</taxon>
        <taxon>Oomycota</taxon>
        <taxon>Peronosporomycetes</taxon>
        <taxon>Peronosporales</taxon>
        <taxon>Peronosporaceae</taxon>
        <taxon>Peronosclerospora</taxon>
    </lineage>
</organism>
<dbReference type="EMBL" id="CM047585">
    <property type="protein sequence ID" value="KAI9910693.1"/>
    <property type="molecule type" value="Genomic_DNA"/>
</dbReference>
<evidence type="ECO:0000313" key="1">
    <source>
        <dbReference type="EMBL" id="KAI9910693.1"/>
    </source>
</evidence>